<evidence type="ECO:0000256" key="1">
    <source>
        <dbReference type="SAM" id="SignalP"/>
    </source>
</evidence>
<feature type="chain" id="PRO_5035144874" description="MRH domain-containing protein" evidence="1">
    <location>
        <begin position="20"/>
        <end position="197"/>
    </location>
</feature>
<accession>A0A8J4V122</accession>
<comment type="caution">
    <text evidence="2">The sequence shown here is derived from an EMBL/GenBank/DDBJ whole genome shotgun (WGS) entry which is preliminary data.</text>
</comment>
<evidence type="ECO:0008006" key="4">
    <source>
        <dbReference type="Google" id="ProtNLM"/>
    </source>
</evidence>
<dbReference type="Proteomes" id="UP000695562">
    <property type="component" value="Unassembled WGS sequence"/>
</dbReference>
<dbReference type="EMBL" id="AJWJ01000561">
    <property type="protein sequence ID" value="KAF2069992.1"/>
    <property type="molecule type" value="Genomic_DNA"/>
</dbReference>
<evidence type="ECO:0000313" key="2">
    <source>
        <dbReference type="EMBL" id="KAF2069992.1"/>
    </source>
</evidence>
<keyword evidence="1" id="KW-0732">Signal</keyword>
<gene>
    <name evidence="2" type="ORF">CYY_008694</name>
</gene>
<reference evidence="2" key="1">
    <citation type="submission" date="2020-01" db="EMBL/GenBank/DDBJ databases">
        <title>Development of genomics and gene disruption for Polysphondylium violaceum indicates a role for the polyketide synthase stlB in stalk morphogenesis.</title>
        <authorList>
            <person name="Narita B."/>
            <person name="Kawabe Y."/>
            <person name="Kin K."/>
            <person name="Saito T."/>
            <person name="Gibbs R."/>
            <person name="Kuspa A."/>
            <person name="Muzny D."/>
            <person name="Queller D."/>
            <person name="Richards S."/>
            <person name="Strassman J."/>
            <person name="Sucgang R."/>
            <person name="Worley K."/>
            <person name="Schaap P."/>
        </authorList>
    </citation>
    <scope>NUCLEOTIDE SEQUENCE</scope>
    <source>
        <strain evidence="2">QSvi11</strain>
    </source>
</reference>
<feature type="signal peptide" evidence="1">
    <location>
        <begin position="1"/>
        <end position="19"/>
    </location>
</feature>
<keyword evidence="3" id="KW-1185">Reference proteome</keyword>
<evidence type="ECO:0000313" key="3">
    <source>
        <dbReference type="Proteomes" id="UP000695562"/>
    </source>
</evidence>
<dbReference type="AlphaFoldDB" id="A0A8J4V122"/>
<dbReference type="PROSITE" id="PS51257">
    <property type="entry name" value="PROKAR_LIPOPROTEIN"/>
    <property type="match status" value="1"/>
</dbReference>
<sequence length="197" mass="21513">MKVFLTVFVCVFVLGCALADLEFVQTTRYAAIDSSCSNSPLSINAQLSGATIYESTYTCTPDGTTVEINANETLAALTTGQCLTFEGYYARFDCVAQPIKLKNYLLLLEYSDCWVSPDNLVKYSLEATNQCISNPSNPSSYAYMSCSFTNSVEYIFDASLPANSSDSYCPGALIGKRVNTWTENQCVGGFAQVYDCL</sequence>
<name>A0A8J4V122_9MYCE</name>
<proteinExistence type="predicted"/>
<organism evidence="2 3">
    <name type="scientific">Polysphondylium violaceum</name>
    <dbReference type="NCBI Taxonomy" id="133409"/>
    <lineage>
        <taxon>Eukaryota</taxon>
        <taxon>Amoebozoa</taxon>
        <taxon>Evosea</taxon>
        <taxon>Eumycetozoa</taxon>
        <taxon>Dictyostelia</taxon>
        <taxon>Dictyosteliales</taxon>
        <taxon>Dictyosteliaceae</taxon>
        <taxon>Polysphondylium</taxon>
    </lineage>
</organism>
<protein>
    <recommendedName>
        <fullName evidence="4">MRH domain-containing protein</fullName>
    </recommendedName>
</protein>